<reference evidence="2" key="1">
    <citation type="submission" date="2017-10" db="EMBL/GenBank/DDBJ databases">
        <title>Rapid genome shrinkage in a self-fertile nematode reveals novel sperm competition proteins.</title>
        <authorList>
            <person name="Yin D."/>
            <person name="Schwarz E.M."/>
            <person name="Thomas C.G."/>
            <person name="Felde R.L."/>
            <person name="Korf I.F."/>
            <person name="Cutter A.D."/>
            <person name="Schartner C.M."/>
            <person name="Ralston E.J."/>
            <person name="Meyer B.J."/>
            <person name="Haag E.S."/>
        </authorList>
    </citation>
    <scope>NUCLEOTIDE SEQUENCE [LARGE SCALE GENOMIC DNA]</scope>
    <source>
        <strain evidence="2">JU1422</strain>
    </source>
</reference>
<proteinExistence type="predicted"/>
<evidence type="ECO:0000313" key="1">
    <source>
        <dbReference type="EMBL" id="PIC26617.1"/>
    </source>
</evidence>
<keyword evidence="2" id="KW-1185">Reference proteome</keyword>
<sequence>MDNELKFHQLPIHNIAMFEFGSLSSQHTTLFDSGLSSALSNSTNNSITSGSPPTAFSSNYIERPGLLFQVSLSSDIPPPPLSCDLFHSSASEFSEP</sequence>
<dbReference type="AlphaFoldDB" id="A0A2G5TH69"/>
<gene>
    <name evidence="1" type="primary">Cnig_chr_V.g19138</name>
    <name evidence="1" type="ORF">B9Z55_019138</name>
</gene>
<dbReference type="EMBL" id="PDUG01000005">
    <property type="protein sequence ID" value="PIC26617.1"/>
    <property type="molecule type" value="Genomic_DNA"/>
</dbReference>
<organism evidence="1 2">
    <name type="scientific">Caenorhabditis nigoni</name>
    <dbReference type="NCBI Taxonomy" id="1611254"/>
    <lineage>
        <taxon>Eukaryota</taxon>
        <taxon>Metazoa</taxon>
        <taxon>Ecdysozoa</taxon>
        <taxon>Nematoda</taxon>
        <taxon>Chromadorea</taxon>
        <taxon>Rhabditida</taxon>
        <taxon>Rhabditina</taxon>
        <taxon>Rhabditomorpha</taxon>
        <taxon>Rhabditoidea</taxon>
        <taxon>Rhabditidae</taxon>
        <taxon>Peloderinae</taxon>
        <taxon>Caenorhabditis</taxon>
    </lineage>
</organism>
<protein>
    <submittedName>
        <fullName evidence="1">Uncharacterized protein</fullName>
    </submittedName>
</protein>
<name>A0A2G5TH69_9PELO</name>
<evidence type="ECO:0000313" key="2">
    <source>
        <dbReference type="Proteomes" id="UP000230233"/>
    </source>
</evidence>
<dbReference type="Proteomes" id="UP000230233">
    <property type="component" value="Chromosome V"/>
</dbReference>
<comment type="caution">
    <text evidence="1">The sequence shown here is derived from an EMBL/GenBank/DDBJ whole genome shotgun (WGS) entry which is preliminary data.</text>
</comment>
<accession>A0A2G5TH69</accession>
<dbReference type="STRING" id="1611254.A0A2G5TH69"/>